<evidence type="ECO:0000313" key="13">
    <source>
        <dbReference type="EMBL" id="KAF4616072.1"/>
    </source>
</evidence>
<protein>
    <recommendedName>
        <fullName evidence="4">Methylated-DNA--protein-cysteine methyltransferase</fullName>
        <ecNumber evidence="3">2.1.1.63</ecNumber>
    </recommendedName>
    <alternativeName>
        <fullName evidence="9">6-O-methylguanine-DNA methyltransferase</fullName>
    </alternativeName>
    <alternativeName>
        <fullName evidence="10">O-6-methylguanine-DNA-alkyltransferase</fullName>
    </alternativeName>
</protein>
<dbReference type="EMBL" id="JAACJL010000032">
    <property type="protein sequence ID" value="KAF4616072.1"/>
    <property type="molecule type" value="Genomic_DNA"/>
</dbReference>
<dbReference type="PANTHER" id="PTHR10815:SF13">
    <property type="entry name" value="METHYLATED-DNA--PROTEIN-CYSTEINE METHYLTRANSFERASE"/>
    <property type="match status" value="1"/>
</dbReference>
<name>A0A8H4QTH5_9AGAR</name>
<dbReference type="NCBIfam" id="TIGR00589">
    <property type="entry name" value="ogt"/>
    <property type="match status" value="1"/>
</dbReference>
<comment type="caution">
    <text evidence="13">The sequence shown here is derived from an EMBL/GenBank/DDBJ whole genome shotgun (WGS) entry which is preliminary data.</text>
</comment>
<evidence type="ECO:0000256" key="8">
    <source>
        <dbReference type="ARBA" id="ARBA00023204"/>
    </source>
</evidence>
<dbReference type="GO" id="GO:0032259">
    <property type="term" value="P:methylation"/>
    <property type="evidence" value="ECO:0007669"/>
    <property type="project" value="UniProtKB-KW"/>
</dbReference>
<organism evidence="13 14">
    <name type="scientific">Agrocybe pediades</name>
    <dbReference type="NCBI Taxonomy" id="84607"/>
    <lineage>
        <taxon>Eukaryota</taxon>
        <taxon>Fungi</taxon>
        <taxon>Dikarya</taxon>
        <taxon>Basidiomycota</taxon>
        <taxon>Agaricomycotina</taxon>
        <taxon>Agaricomycetes</taxon>
        <taxon>Agaricomycetidae</taxon>
        <taxon>Agaricales</taxon>
        <taxon>Agaricineae</taxon>
        <taxon>Strophariaceae</taxon>
        <taxon>Agrocybe</taxon>
    </lineage>
</organism>
<sequence length="183" mass="20559">MPPERVKHGIISEGISSRFFKVQAAKPLHAQDPSLFPITQESEILPEKADNKDFCYPVTSQQRSMYRTPSGKQLTPHQWSVYDFVTTIPHGKVTTYKEISQAIGGSPRSVGSALRNNPFSPKVPCHRVIASNLFLGGFFGEWGKDHKTGKRYNDKIALLSQEGVHFDSKGHLLRPETTLWKIV</sequence>
<keyword evidence="14" id="KW-1185">Reference proteome</keyword>
<reference evidence="13 14" key="1">
    <citation type="submission" date="2019-12" db="EMBL/GenBank/DDBJ databases">
        <authorList>
            <person name="Floudas D."/>
            <person name="Bentzer J."/>
            <person name="Ahren D."/>
            <person name="Johansson T."/>
            <person name="Persson P."/>
            <person name="Tunlid A."/>
        </authorList>
    </citation>
    <scope>NUCLEOTIDE SEQUENCE [LARGE SCALE GENOMIC DNA]</scope>
    <source>
        <strain evidence="13 14">CBS 102.39</strain>
    </source>
</reference>
<dbReference type="GO" id="GO:0003908">
    <property type="term" value="F:methylated-DNA-[protein]-cysteine S-methyltransferase activity"/>
    <property type="evidence" value="ECO:0007669"/>
    <property type="project" value="UniProtKB-EC"/>
</dbReference>
<comment type="catalytic activity">
    <reaction evidence="1">
        <text>a 4-O-methyl-thymidine in DNA + L-cysteinyl-[protein] = a thymidine in DNA + S-methyl-L-cysteinyl-[protein]</text>
        <dbReference type="Rhea" id="RHEA:53428"/>
        <dbReference type="Rhea" id="RHEA-COMP:10131"/>
        <dbReference type="Rhea" id="RHEA-COMP:10132"/>
        <dbReference type="Rhea" id="RHEA-COMP:13555"/>
        <dbReference type="Rhea" id="RHEA-COMP:13556"/>
        <dbReference type="ChEBI" id="CHEBI:29950"/>
        <dbReference type="ChEBI" id="CHEBI:82612"/>
        <dbReference type="ChEBI" id="CHEBI:137386"/>
        <dbReference type="ChEBI" id="CHEBI:137387"/>
        <dbReference type="EC" id="2.1.1.63"/>
    </reaction>
</comment>
<dbReference type="GO" id="GO:0006281">
    <property type="term" value="P:DNA repair"/>
    <property type="evidence" value="ECO:0007669"/>
    <property type="project" value="UniProtKB-KW"/>
</dbReference>
<evidence type="ECO:0000256" key="11">
    <source>
        <dbReference type="ARBA" id="ARBA00049348"/>
    </source>
</evidence>
<keyword evidence="8" id="KW-0234">DNA repair</keyword>
<evidence type="ECO:0000256" key="9">
    <source>
        <dbReference type="ARBA" id="ARBA00030795"/>
    </source>
</evidence>
<accession>A0A8H4QTH5</accession>
<feature type="domain" description="Methylated-DNA-[protein]-cysteine S-methyltransferase DNA binding" evidence="12">
    <location>
        <begin position="77"/>
        <end position="164"/>
    </location>
</feature>
<evidence type="ECO:0000256" key="3">
    <source>
        <dbReference type="ARBA" id="ARBA00011918"/>
    </source>
</evidence>
<evidence type="ECO:0000256" key="5">
    <source>
        <dbReference type="ARBA" id="ARBA00022603"/>
    </source>
</evidence>
<comment type="catalytic activity">
    <reaction evidence="11">
        <text>a 6-O-methyl-2'-deoxyguanosine in DNA + L-cysteinyl-[protein] = S-methyl-L-cysteinyl-[protein] + a 2'-deoxyguanosine in DNA</text>
        <dbReference type="Rhea" id="RHEA:24000"/>
        <dbReference type="Rhea" id="RHEA-COMP:10131"/>
        <dbReference type="Rhea" id="RHEA-COMP:10132"/>
        <dbReference type="Rhea" id="RHEA-COMP:11367"/>
        <dbReference type="Rhea" id="RHEA-COMP:11368"/>
        <dbReference type="ChEBI" id="CHEBI:29950"/>
        <dbReference type="ChEBI" id="CHEBI:82612"/>
        <dbReference type="ChEBI" id="CHEBI:85445"/>
        <dbReference type="ChEBI" id="CHEBI:85448"/>
        <dbReference type="EC" id="2.1.1.63"/>
    </reaction>
</comment>
<evidence type="ECO:0000259" key="12">
    <source>
        <dbReference type="Pfam" id="PF01035"/>
    </source>
</evidence>
<comment type="similarity">
    <text evidence="2">Belongs to the MGMT family.</text>
</comment>
<keyword evidence="7" id="KW-0227">DNA damage</keyword>
<evidence type="ECO:0000313" key="14">
    <source>
        <dbReference type="Proteomes" id="UP000521872"/>
    </source>
</evidence>
<evidence type="ECO:0000256" key="4">
    <source>
        <dbReference type="ARBA" id="ARBA00015377"/>
    </source>
</evidence>
<dbReference type="PANTHER" id="PTHR10815">
    <property type="entry name" value="METHYLATED-DNA--PROTEIN-CYSTEINE METHYLTRANSFERASE"/>
    <property type="match status" value="1"/>
</dbReference>
<dbReference type="InterPro" id="IPR036217">
    <property type="entry name" value="MethylDNA_cys_MeTrfase_DNAb"/>
</dbReference>
<dbReference type="SUPFAM" id="SSF46767">
    <property type="entry name" value="Methylated DNA-protein cysteine methyltransferase, C-terminal domain"/>
    <property type="match status" value="1"/>
</dbReference>
<evidence type="ECO:0000256" key="2">
    <source>
        <dbReference type="ARBA" id="ARBA00008711"/>
    </source>
</evidence>
<keyword evidence="6" id="KW-0808">Transferase</keyword>
<dbReference type="InterPro" id="IPR014048">
    <property type="entry name" value="MethylDNA_cys_MeTrfase_DNA-bd"/>
</dbReference>
<dbReference type="AlphaFoldDB" id="A0A8H4QTH5"/>
<evidence type="ECO:0000256" key="6">
    <source>
        <dbReference type="ARBA" id="ARBA00022679"/>
    </source>
</evidence>
<evidence type="ECO:0000256" key="1">
    <source>
        <dbReference type="ARBA" id="ARBA00001286"/>
    </source>
</evidence>
<dbReference type="Proteomes" id="UP000521872">
    <property type="component" value="Unassembled WGS sequence"/>
</dbReference>
<gene>
    <name evidence="13" type="ORF">D9613_011337</name>
</gene>
<dbReference type="Gene3D" id="1.10.10.10">
    <property type="entry name" value="Winged helix-like DNA-binding domain superfamily/Winged helix DNA-binding domain"/>
    <property type="match status" value="1"/>
</dbReference>
<dbReference type="Pfam" id="PF01035">
    <property type="entry name" value="DNA_binding_1"/>
    <property type="match status" value="1"/>
</dbReference>
<evidence type="ECO:0000256" key="10">
    <source>
        <dbReference type="ARBA" id="ARBA00031621"/>
    </source>
</evidence>
<dbReference type="CDD" id="cd06445">
    <property type="entry name" value="ATase"/>
    <property type="match status" value="1"/>
</dbReference>
<dbReference type="InterPro" id="IPR001497">
    <property type="entry name" value="MethylDNA_cys_MeTrfase_AS"/>
</dbReference>
<dbReference type="PROSITE" id="PS00374">
    <property type="entry name" value="MGMT"/>
    <property type="match status" value="1"/>
</dbReference>
<keyword evidence="5" id="KW-0489">Methyltransferase</keyword>
<evidence type="ECO:0000256" key="7">
    <source>
        <dbReference type="ARBA" id="ARBA00022763"/>
    </source>
</evidence>
<dbReference type="InterPro" id="IPR036388">
    <property type="entry name" value="WH-like_DNA-bd_sf"/>
</dbReference>
<dbReference type="EC" id="2.1.1.63" evidence="3"/>
<proteinExistence type="inferred from homology"/>